<evidence type="ECO:0000256" key="9">
    <source>
        <dbReference type="ARBA" id="ARBA00022777"/>
    </source>
</evidence>
<dbReference type="SUPFAM" id="SSF56112">
    <property type="entry name" value="Protein kinase-like (PK-like)"/>
    <property type="match status" value="1"/>
</dbReference>
<organism evidence="16 17">
    <name type="scientific">Cryobacterium psychrotolerans</name>
    <dbReference type="NCBI Taxonomy" id="386301"/>
    <lineage>
        <taxon>Bacteria</taxon>
        <taxon>Bacillati</taxon>
        <taxon>Actinomycetota</taxon>
        <taxon>Actinomycetes</taxon>
        <taxon>Micrococcales</taxon>
        <taxon>Microbacteriaceae</taxon>
        <taxon>Cryobacterium</taxon>
    </lineage>
</organism>
<keyword evidence="17" id="KW-1185">Reference proteome</keyword>
<comment type="subunit">
    <text evidence="3">Monomer.</text>
</comment>
<evidence type="ECO:0000256" key="4">
    <source>
        <dbReference type="ARBA" id="ARBA00011962"/>
    </source>
</evidence>
<dbReference type="InterPro" id="IPR040999">
    <property type="entry name" value="Mak_N_cap"/>
</dbReference>
<evidence type="ECO:0000256" key="12">
    <source>
        <dbReference type="ARBA" id="ARBA00023277"/>
    </source>
</evidence>
<reference evidence="16 17" key="1">
    <citation type="submission" date="2016-10" db="EMBL/GenBank/DDBJ databases">
        <authorList>
            <person name="de Groot N.N."/>
        </authorList>
    </citation>
    <scope>NUCLEOTIDE SEQUENCE [LARGE SCALE GENOMIC DNA]</scope>
    <source>
        <strain evidence="16 17">CGMCC 1.5382</strain>
    </source>
</reference>
<dbReference type="GO" id="GO:0005978">
    <property type="term" value="P:glycogen biosynthetic process"/>
    <property type="evidence" value="ECO:0007669"/>
    <property type="project" value="UniProtKB-UniPathway"/>
</dbReference>
<dbReference type="EMBL" id="FNFU01000002">
    <property type="protein sequence ID" value="SDJ98987.1"/>
    <property type="molecule type" value="Genomic_DNA"/>
</dbReference>
<dbReference type="Gene3D" id="3.90.1200.10">
    <property type="match status" value="1"/>
</dbReference>
<evidence type="ECO:0000256" key="5">
    <source>
        <dbReference type="ARBA" id="ARBA00013882"/>
    </source>
</evidence>
<evidence type="ECO:0000256" key="14">
    <source>
        <dbReference type="ARBA" id="ARBA00049067"/>
    </source>
</evidence>
<keyword evidence="12" id="KW-0119">Carbohydrate metabolism</keyword>
<evidence type="ECO:0000256" key="11">
    <source>
        <dbReference type="ARBA" id="ARBA00023056"/>
    </source>
</evidence>
<comment type="catalytic activity">
    <reaction evidence="14">
        <text>D-maltose + ATP = alpha-maltose 1-phosphate + ADP + H(+)</text>
        <dbReference type="Rhea" id="RHEA:31915"/>
        <dbReference type="ChEBI" id="CHEBI:15378"/>
        <dbReference type="ChEBI" id="CHEBI:17306"/>
        <dbReference type="ChEBI" id="CHEBI:30616"/>
        <dbReference type="ChEBI" id="CHEBI:63576"/>
        <dbReference type="ChEBI" id="CHEBI:456216"/>
        <dbReference type="EC" id="2.7.1.175"/>
    </reaction>
</comment>
<keyword evidence="10" id="KW-0067">ATP-binding</keyword>
<keyword evidence="9" id="KW-0418">Kinase</keyword>
<name>A0A1G8Y8J9_9MICO</name>
<dbReference type="STRING" id="386301.SAMN05216282_10253"/>
<dbReference type="GO" id="GO:0016301">
    <property type="term" value="F:kinase activity"/>
    <property type="evidence" value="ECO:0007669"/>
    <property type="project" value="UniProtKB-KW"/>
</dbReference>
<dbReference type="InterPro" id="IPR011009">
    <property type="entry name" value="Kinase-like_dom_sf"/>
</dbReference>
<evidence type="ECO:0000256" key="10">
    <source>
        <dbReference type="ARBA" id="ARBA00022840"/>
    </source>
</evidence>
<keyword evidence="8" id="KW-0547">Nucleotide-binding</keyword>
<dbReference type="UniPathway" id="UPA00164"/>
<dbReference type="Pfam" id="PF18085">
    <property type="entry name" value="Mak_N_cap"/>
    <property type="match status" value="1"/>
</dbReference>
<evidence type="ECO:0000313" key="16">
    <source>
        <dbReference type="EMBL" id="SDJ98987.1"/>
    </source>
</evidence>
<dbReference type="EC" id="2.7.1.175" evidence="4"/>
<sequence>MGERGSGRDAEATGHLAFGRGTALPEYVNLWVSRQRWYGGTGRVAALRSIGEWTLPTTEPGVSIRTHLVLDTASPELPLFQLPLTERGSPLAQGQAALVGRGTGDVFVYDAPHDPAYAPALMSFILGRASSPAARDHDASAHGETLPAGAADAHSHAHAATVVASRVVSGEQSNTSIIVDTADAHGNPSRPIICKVFRAVHHGENPDVVLQPALAEAGSRFVPAPLGCVVGEWDDPGQPGGRARGHLAFAQEFLPGVEDAWRVALGAAEAGEDFSAAARTLGEATASVHADLARAMPTREATPEFIQGVLEGMRERLRAAAQEVPALAAHGSAIEAVFGRVRSAPWPRLQRIHGDYHLGQVLHAPGRGWVLVDFEGEPLRPMHERDQPDVALRDVAGMLRSFSYAAGTIIMAHPERDPARAAEWATACRRAFLDGYAARSGRDARGDAALLDAFELDKAVYETVYETRNRPAWLPIPLAAVRSLLEAAGGAAR</sequence>
<keyword evidence="11" id="KW-0320">Glycogen biosynthesis</keyword>
<evidence type="ECO:0000256" key="13">
    <source>
        <dbReference type="ARBA" id="ARBA00031251"/>
    </source>
</evidence>
<dbReference type="Proteomes" id="UP000198701">
    <property type="component" value="Unassembled WGS sequence"/>
</dbReference>
<evidence type="ECO:0000256" key="3">
    <source>
        <dbReference type="ARBA" id="ARBA00011245"/>
    </source>
</evidence>
<keyword evidence="6" id="KW-0321">Glycogen metabolism</keyword>
<dbReference type="RefSeq" id="WP_166784344.1">
    <property type="nucleotide sequence ID" value="NZ_FNFU01000002.1"/>
</dbReference>
<gene>
    <name evidence="16" type="ORF">SAMN05216282_10253</name>
</gene>
<evidence type="ECO:0000256" key="1">
    <source>
        <dbReference type="ARBA" id="ARBA00004964"/>
    </source>
</evidence>
<evidence type="ECO:0000313" key="17">
    <source>
        <dbReference type="Proteomes" id="UP000198701"/>
    </source>
</evidence>
<evidence type="ECO:0000256" key="7">
    <source>
        <dbReference type="ARBA" id="ARBA00022679"/>
    </source>
</evidence>
<protein>
    <recommendedName>
        <fullName evidence="5">Maltokinase</fullName>
        <ecNumber evidence="4">2.7.1.175</ecNumber>
    </recommendedName>
    <alternativeName>
        <fullName evidence="13">Maltose-1-phosphate synthase</fullName>
    </alternativeName>
</protein>
<evidence type="ECO:0000259" key="15">
    <source>
        <dbReference type="Pfam" id="PF18085"/>
    </source>
</evidence>
<proteinExistence type="inferred from homology"/>
<feature type="domain" description="Maltokinase N-terminal cap" evidence="15">
    <location>
        <begin position="31"/>
        <end position="114"/>
    </location>
</feature>
<dbReference type="AlphaFoldDB" id="A0A1G8Y8J9"/>
<dbReference type="GO" id="GO:0005524">
    <property type="term" value="F:ATP binding"/>
    <property type="evidence" value="ECO:0007669"/>
    <property type="project" value="UniProtKB-KW"/>
</dbReference>
<comment type="pathway">
    <text evidence="1">Glycan biosynthesis; glycogen biosynthesis.</text>
</comment>
<keyword evidence="7" id="KW-0808">Transferase</keyword>
<evidence type="ECO:0000256" key="2">
    <source>
        <dbReference type="ARBA" id="ARBA00006219"/>
    </source>
</evidence>
<evidence type="ECO:0000256" key="8">
    <source>
        <dbReference type="ARBA" id="ARBA00022741"/>
    </source>
</evidence>
<comment type="similarity">
    <text evidence="2">Belongs to the aminoglycoside phosphotransferase family.</text>
</comment>
<evidence type="ECO:0000256" key="6">
    <source>
        <dbReference type="ARBA" id="ARBA00022600"/>
    </source>
</evidence>
<accession>A0A1G8Y8J9</accession>